<dbReference type="InterPro" id="IPR002104">
    <property type="entry name" value="Integrase_catalytic"/>
</dbReference>
<dbReference type="Pfam" id="PF13356">
    <property type="entry name" value="Arm-DNA-bind_3"/>
    <property type="match status" value="1"/>
</dbReference>
<protein>
    <submittedName>
        <fullName evidence="6">Tyrosine-type recombinase/integrase</fullName>
    </submittedName>
</protein>
<evidence type="ECO:0000313" key="6">
    <source>
        <dbReference type="EMBL" id="MFD1744046.1"/>
    </source>
</evidence>
<keyword evidence="3" id="KW-0238">DNA-binding</keyword>
<comment type="caution">
    <text evidence="6">The sequence shown here is derived from an EMBL/GenBank/DDBJ whole genome shotgun (WGS) entry which is preliminary data.</text>
</comment>
<keyword evidence="7" id="KW-1185">Reference proteome</keyword>
<dbReference type="InterPro" id="IPR011010">
    <property type="entry name" value="DNA_brk_join_enz"/>
</dbReference>
<keyword evidence="2" id="KW-0229">DNA integration</keyword>
<dbReference type="PANTHER" id="PTHR30629:SF2">
    <property type="entry name" value="PROPHAGE INTEGRASE INTS-RELATED"/>
    <property type="match status" value="1"/>
</dbReference>
<dbReference type="InterPro" id="IPR038488">
    <property type="entry name" value="Integrase_DNA-bd_sf"/>
</dbReference>
<reference evidence="7" key="1">
    <citation type="journal article" date="2019" name="Int. J. Syst. Evol. Microbiol.">
        <title>The Global Catalogue of Microorganisms (GCM) 10K type strain sequencing project: providing services to taxonomists for standard genome sequencing and annotation.</title>
        <authorList>
            <consortium name="The Broad Institute Genomics Platform"/>
            <consortium name="The Broad Institute Genome Sequencing Center for Infectious Disease"/>
            <person name="Wu L."/>
            <person name="Ma J."/>
        </authorList>
    </citation>
    <scope>NUCLEOTIDE SEQUENCE [LARGE SCALE GENOMIC DNA]</scope>
    <source>
        <strain evidence="7">CG52</strain>
    </source>
</reference>
<name>A0ABW4M0L8_9HYPH</name>
<dbReference type="InterPro" id="IPR010998">
    <property type="entry name" value="Integrase_recombinase_N"/>
</dbReference>
<dbReference type="RefSeq" id="WP_377395302.1">
    <property type="nucleotide sequence ID" value="NZ_JBHUEQ010000003.1"/>
</dbReference>
<dbReference type="CDD" id="cd00801">
    <property type="entry name" value="INT_P4_C"/>
    <property type="match status" value="1"/>
</dbReference>
<evidence type="ECO:0000256" key="2">
    <source>
        <dbReference type="ARBA" id="ARBA00022908"/>
    </source>
</evidence>
<sequence length="385" mass="42618">MLTVKGIAASKSKKLRDGGGLWLVQKGDGRYWIFSYTLAGRRREMGIGPLHSVGLAEARERAAKAREMVKEGKDPIRDKRQALAEQPKPKTFGEYADSFIDAAVKAGRWRGAKTEARWRNLLENHAKPIRHRPIADIDIDDVKTALKPLWCIKQESAEKLRECIERVLDAAKVEKLRTGDNPAAWKGNLEHVLHKPAKVEGEGHHAAMPHDQISDFMKSLASVQGVSARCLEFAILTAARGGEARGAVWAEFDMKAKVWTVPAARMKTGKTHRVPLSKPAIALLERMKAQSVSEYVFPSVRSGKPLSDMSLAKALTTAGGGAYTPHGFRSTFRDWATDVAHAPREIAEAALSHAVGDAVERSYARSDALQRRHTLMEEWGRYCFG</sequence>
<dbReference type="Gene3D" id="1.10.150.130">
    <property type="match status" value="1"/>
</dbReference>
<evidence type="ECO:0000256" key="4">
    <source>
        <dbReference type="ARBA" id="ARBA00023172"/>
    </source>
</evidence>
<dbReference type="PANTHER" id="PTHR30629">
    <property type="entry name" value="PROPHAGE INTEGRASE"/>
    <property type="match status" value="1"/>
</dbReference>
<dbReference type="InterPro" id="IPR050808">
    <property type="entry name" value="Phage_Integrase"/>
</dbReference>
<accession>A0ABW4M0L8</accession>
<dbReference type="Proteomes" id="UP001597322">
    <property type="component" value="Unassembled WGS sequence"/>
</dbReference>
<dbReference type="InterPro" id="IPR025166">
    <property type="entry name" value="Integrase_DNA_bind_dom"/>
</dbReference>
<feature type="domain" description="Tyr recombinase" evidence="5">
    <location>
        <begin position="203"/>
        <end position="376"/>
    </location>
</feature>
<dbReference type="EMBL" id="JBHUEQ010000003">
    <property type="protein sequence ID" value="MFD1744046.1"/>
    <property type="molecule type" value="Genomic_DNA"/>
</dbReference>
<gene>
    <name evidence="6" type="ORF">ACFSE1_01095</name>
</gene>
<dbReference type="Pfam" id="PF00589">
    <property type="entry name" value="Phage_integrase"/>
    <property type="match status" value="1"/>
</dbReference>
<dbReference type="InterPro" id="IPR013762">
    <property type="entry name" value="Integrase-like_cat_sf"/>
</dbReference>
<evidence type="ECO:0000256" key="1">
    <source>
        <dbReference type="ARBA" id="ARBA00008857"/>
    </source>
</evidence>
<proteinExistence type="inferred from homology"/>
<dbReference type="Gene3D" id="1.10.443.10">
    <property type="entry name" value="Intergrase catalytic core"/>
    <property type="match status" value="1"/>
</dbReference>
<evidence type="ECO:0000259" key="5">
    <source>
        <dbReference type="PROSITE" id="PS51898"/>
    </source>
</evidence>
<dbReference type="PROSITE" id="PS51898">
    <property type="entry name" value="TYR_RECOMBINASE"/>
    <property type="match status" value="1"/>
</dbReference>
<dbReference type="InterPro" id="IPR053876">
    <property type="entry name" value="Phage_int_M"/>
</dbReference>
<dbReference type="SUPFAM" id="SSF56349">
    <property type="entry name" value="DNA breaking-rejoining enzymes"/>
    <property type="match status" value="1"/>
</dbReference>
<keyword evidence="4" id="KW-0233">DNA recombination</keyword>
<evidence type="ECO:0000313" key="7">
    <source>
        <dbReference type="Proteomes" id="UP001597322"/>
    </source>
</evidence>
<comment type="similarity">
    <text evidence="1">Belongs to the 'phage' integrase family.</text>
</comment>
<dbReference type="Gene3D" id="3.30.160.390">
    <property type="entry name" value="Integrase, DNA-binding domain"/>
    <property type="match status" value="1"/>
</dbReference>
<evidence type="ECO:0000256" key="3">
    <source>
        <dbReference type="ARBA" id="ARBA00023125"/>
    </source>
</evidence>
<dbReference type="Pfam" id="PF22022">
    <property type="entry name" value="Phage_int_M"/>
    <property type="match status" value="1"/>
</dbReference>
<organism evidence="6 7">
    <name type="scientific">Rhizobium helianthi</name>
    <dbReference type="NCBI Taxonomy" id="1132695"/>
    <lineage>
        <taxon>Bacteria</taxon>
        <taxon>Pseudomonadati</taxon>
        <taxon>Pseudomonadota</taxon>
        <taxon>Alphaproteobacteria</taxon>
        <taxon>Hyphomicrobiales</taxon>
        <taxon>Rhizobiaceae</taxon>
        <taxon>Rhizobium/Agrobacterium group</taxon>
        <taxon>Rhizobium</taxon>
    </lineage>
</organism>